<evidence type="ECO:0000313" key="2">
    <source>
        <dbReference type="Proteomes" id="UP000015105"/>
    </source>
</evidence>
<sequence length="74" mass="8578">MLGLSWSAMTRINLNFSIKAYCIMLLEVGQQNRDLLLLFETPPSHQKNKQMDCLQRGPYSTLEEHIVFDITTFS</sequence>
<proteinExistence type="predicted"/>
<protein>
    <submittedName>
        <fullName evidence="1">Uncharacterized protein</fullName>
    </submittedName>
</protein>
<reference evidence="1" key="4">
    <citation type="submission" date="2019-03" db="UniProtKB">
        <authorList>
            <consortium name="EnsemblPlants"/>
        </authorList>
    </citation>
    <scope>IDENTIFICATION</scope>
</reference>
<keyword evidence="2" id="KW-1185">Reference proteome</keyword>
<dbReference type="EnsemblPlants" id="AET7Gv20481100.8">
    <property type="protein sequence ID" value="AET7Gv20481100.8"/>
    <property type="gene ID" value="AET7Gv20481100"/>
</dbReference>
<dbReference type="Gramene" id="AET7Gv20481100.8">
    <property type="protein sequence ID" value="AET7Gv20481100.8"/>
    <property type="gene ID" value="AET7Gv20481100"/>
</dbReference>
<reference evidence="2" key="1">
    <citation type="journal article" date="2014" name="Science">
        <title>Ancient hybridizations among the ancestral genomes of bread wheat.</title>
        <authorList>
            <consortium name="International Wheat Genome Sequencing Consortium,"/>
            <person name="Marcussen T."/>
            <person name="Sandve S.R."/>
            <person name="Heier L."/>
            <person name="Spannagl M."/>
            <person name="Pfeifer M."/>
            <person name="Jakobsen K.S."/>
            <person name="Wulff B.B."/>
            <person name="Steuernagel B."/>
            <person name="Mayer K.F."/>
            <person name="Olsen O.A."/>
        </authorList>
    </citation>
    <scope>NUCLEOTIDE SEQUENCE [LARGE SCALE GENOMIC DNA]</scope>
    <source>
        <strain evidence="2">cv. AL8/78</strain>
    </source>
</reference>
<reference evidence="2" key="2">
    <citation type="journal article" date="2017" name="Nat. Plants">
        <title>The Aegilops tauschii genome reveals multiple impacts of transposons.</title>
        <authorList>
            <person name="Zhao G."/>
            <person name="Zou C."/>
            <person name="Li K."/>
            <person name="Wang K."/>
            <person name="Li T."/>
            <person name="Gao L."/>
            <person name="Zhang X."/>
            <person name="Wang H."/>
            <person name="Yang Z."/>
            <person name="Liu X."/>
            <person name="Jiang W."/>
            <person name="Mao L."/>
            <person name="Kong X."/>
            <person name="Jiao Y."/>
            <person name="Jia J."/>
        </authorList>
    </citation>
    <scope>NUCLEOTIDE SEQUENCE [LARGE SCALE GENOMIC DNA]</scope>
    <source>
        <strain evidence="2">cv. AL8/78</strain>
    </source>
</reference>
<name>A0A453R639_AEGTS</name>
<evidence type="ECO:0000313" key="1">
    <source>
        <dbReference type="EnsemblPlants" id="AET7Gv20481100.8"/>
    </source>
</evidence>
<accession>A0A453R639</accession>
<reference evidence="1" key="5">
    <citation type="journal article" date="2021" name="G3 (Bethesda)">
        <title>Aegilops tauschii genome assembly Aet v5.0 features greater sequence contiguity and improved annotation.</title>
        <authorList>
            <person name="Wang L."/>
            <person name="Zhu T."/>
            <person name="Rodriguez J.C."/>
            <person name="Deal K.R."/>
            <person name="Dubcovsky J."/>
            <person name="McGuire P.E."/>
            <person name="Lux T."/>
            <person name="Spannagl M."/>
            <person name="Mayer K.F.X."/>
            <person name="Baldrich P."/>
            <person name="Meyers B.C."/>
            <person name="Huo N."/>
            <person name="Gu Y.Q."/>
            <person name="Zhou H."/>
            <person name="Devos K.M."/>
            <person name="Bennetzen J.L."/>
            <person name="Unver T."/>
            <person name="Budak H."/>
            <person name="Gulick P.J."/>
            <person name="Galiba G."/>
            <person name="Kalapos B."/>
            <person name="Nelson D.R."/>
            <person name="Li P."/>
            <person name="You F.M."/>
            <person name="Luo M.C."/>
            <person name="Dvorak J."/>
        </authorList>
    </citation>
    <scope>NUCLEOTIDE SEQUENCE [LARGE SCALE GENOMIC DNA]</scope>
    <source>
        <strain evidence="1">cv. AL8/78</strain>
    </source>
</reference>
<dbReference type="AlphaFoldDB" id="A0A453R639"/>
<dbReference type="Proteomes" id="UP000015105">
    <property type="component" value="Chromosome 7D"/>
</dbReference>
<organism evidence="1 2">
    <name type="scientific">Aegilops tauschii subsp. strangulata</name>
    <name type="common">Goatgrass</name>
    <dbReference type="NCBI Taxonomy" id="200361"/>
    <lineage>
        <taxon>Eukaryota</taxon>
        <taxon>Viridiplantae</taxon>
        <taxon>Streptophyta</taxon>
        <taxon>Embryophyta</taxon>
        <taxon>Tracheophyta</taxon>
        <taxon>Spermatophyta</taxon>
        <taxon>Magnoliopsida</taxon>
        <taxon>Liliopsida</taxon>
        <taxon>Poales</taxon>
        <taxon>Poaceae</taxon>
        <taxon>BOP clade</taxon>
        <taxon>Pooideae</taxon>
        <taxon>Triticodae</taxon>
        <taxon>Triticeae</taxon>
        <taxon>Triticinae</taxon>
        <taxon>Aegilops</taxon>
    </lineage>
</organism>
<reference evidence="1" key="3">
    <citation type="journal article" date="2017" name="Nature">
        <title>Genome sequence of the progenitor of the wheat D genome Aegilops tauschii.</title>
        <authorList>
            <person name="Luo M.C."/>
            <person name="Gu Y.Q."/>
            <person name="Puiu D."/>
            <person name="Wang H."/>
            <person name="Twardziok S.O."/>
            <person name="Deal K.R."/>
            <person name="Huo N."/>
            <person name="Zhu T."/>
            <person name="Wang L."/>
            <person name="Wang Y."/>
            <person name="McGuire P.E."/>
            <person name="Liu S."/>
            <person name="Long H."/>
            <person name="Ramasamy R.K."/>
            <person name="Rodriguez J.C."/>
            <person name="Van S.L."/>
            <person name="Yuan L."/>
            <person name="Wang Z."/>
            <person name="Xia Z."/>
            <person name="Xiao L."/>
            <person name="Anderson O.D."/>
            <person name="Ouyang S."/>
            <person name="Liang Y."/>
            <person name="Zimin A.V."/>
            <person name="Pertea G."/>
            <person name="Qi P."/>
            <person name="Bennetzen J.L."/>
            <person name="Dai X."/>
            <person name="Dawson M.W."/>
            <person name="Muller H.G."/>
            <person name="Kugler K."/>
            <person name="Rivarola-Duarte L."/>
            <person name="Spannagl M."/>
            <person name="Mayer K.F.X."/>
            <person name="Lu F.H."/>
            <person name="Bevan M.W."/>
            <person name="Leroy P."/>
            <person name="Li P."/>
            <person name="You F.M."/>
            <person name="Sun Q."/>
            <person name="Liu Z."/>
            <person name="Lyons E."/>
            <person name="Wicker T."/>
            <person name="Salzberg S.L."/>
            <person name="Devos K.M."/>
            <person name="Dvorak J."/>
        </authorList>
    </citation>
    <scope>NUCLEOTIDE SEQUENCE [LARGE SCALE GENOMIC DNA]</scope>
    <source>
        <strain evidence="1">cv. AL8/78</strain>
    </source>
</reference>